<dbReference type="EMBL" id="BOMV01000098">
    <property type="protein sequence ID" value="GIF01120.1"/>
    <property type="molecule type" value="Genomic_DNA"/>
</dbReference>
<sequence length="67" mass="7429">MAGERRETRGKNLNLIAARVRRTMPDGEPMQSQDVAEAVNVFELASRSPAPLQCEVRGYAESIRVSI</sequence>
<proteinExistence type="predicted"/>
<keyword evidence="2" id="KW-1185">Reference proteome</keyword>
<comment type="caution">
    <text evidence="1">The sequence shown here is derived from an EMBL/GenBank/DDBJ whole genome shotgun (WGS) entry which is preliminary data.</text>
</comment>
<gene>
    <name evidence="1" type="ORF">Ari01nite_85840</name>
</gene>
<organism evidence="1 2">
    <name type="scientific">Paractinoplanes rishiriensis</name>
    <dbReference type="NCBI Taxonomy" id="1050105"/>
    <lineage>
        <taxon>Bacteria</taxon>
        <taxon>Bacillati</taxon>
        <taxon>Actinomycetota</taxon>
        <taxon>Actinomycetes</taxon>
        <taxon>Micromonosporales</taxon>
        <taxon>Micromonosporaceae</taxon>
        <taxon>Paractinoplanes</taxon>
    </lineage>
</organism>
<dbReference type="Proteomes" id="UP000636960">
    <property type="component" value="Unassembled WGS sequence"/>
</dbReference>
<name>A0A919K9H6_9ACTN</name>
<evidence type="ECO:0000313" key="1">
    <source>
        <dbReference type="EMBL" id="GIF01120.1"/>
    </source>
</evidence>
<evidence type="ECO:0000313" key="2">
    <source>
        <dbReference type="Proteomes" id="UP000636960"/>
    </source>
</evidence>
<accession>A0A919K9H6</accession>
<reference evidence="1" key="1">
    <citation type="submission" date="2021-01" db="EMBL/GenBank/DDBJ databases">
        <title>Whole genome shotgun sequence of Actinoplanes rishiriensis NBRC 108556.</title>
        <authorList>
            <person name="Komaki H."/>
            <person name="Tamura T."/>
        </authorList>
    </citation>
    <scope>NUCLEOTIDE SEQUENCE</scope>
    <source>
        <strain evidence="1">NBRC 108556</strain>
    </source>
</reference>
<dbReference type="AlphaFoldDB" id="A0A919K9H6"/>
<protein>
    <submittedName>
        <fullName evidence="1">Uncharacterized protein</fullName>
    </submittedName>
</protein>